<organism evidence="15">
    <name type="scientific">Nothobranchius furzeri</name>
    <name type="common">Turquoise killifish</name>
    <dbReference type="NCBI Taxonomy" id="105023"/>
    <lineage>
        <taxon>Eukaryota</taxon>
        <taxon>Metazoa</taxon>
        <taxon>Chordata</taxon>
        <taxon>Craniata</taxon>
        <taxon>Vertebrata</taxon>
        <taxon>Euteleostomi</taxon>
        <taxon>Actinopterygii</taxon>
        <taxon>Neopterygii</taxon>
        <taxon>Teleostei</taxon>
        <taxon>Neoteleostei</taxon>
        <taxon>Acanthomorphata</taxon>
        <taxon>Ovalentaria</taxon>
        <taxon>Atherinomorphae</taxon>
        <taxon>Cyprinodontiformes</taxon>
        <taxon>Nothobranchiidae</taxon>
        <taxon>Nothobranchius</taxon>
    </lineage>
</organism>
<dbReference type="GO" id="GO:0003743">
    <property type="term" value="F:translation initiation factor activity"/>
    <property type="evidence" value="ECO:0007669"/>
    <property type="project" value="UniProtKB-KW"/>
</dbReference>
<dbReference type="CDD" id="cd20314">
    <property type="entry name" value="DSRM_EIF2AK2"/>
    <property type="match status" value="1"/>
</dbReference>
<keyword evidence="4" id="KW-0808">Transferase</keyword>
<dbReference type="GeneTree" id="ENSGT00940000163863"/>
<evidence type="ECO:0000313" key="14">
    <source>
        <dbReference type="EMBL" id="KAF7219697.1"/>
    </source>
</evidence>
<evidence type="ECO:0000313" key="16">
    <source>
        <dbReference type="Ensembl" id="ENSNFUP00015039518.1"/>
    </source>
</evidence>
<evidence type="ECO:0000256" key="10">
    <source>
        <dbReference type="PROSITE-ProRule" id="PRU10141"/>
    </source>
</evidence>
<dbReference type="SUPFAM" id="SSF56112">
    <property type="entry name" value="Protein kinase-like (PK-like)"/>
    <property type="match status" value="1"/>
</dbReference>
<dbReference type="InterPro" id="IPR000719">
    <property type="entry name" value="Prot_kinase_dom"/>
</dbReference>
<dbReference type="SUPFAM" id="SSF54768">
    <property type="entry name" value="dsRNA-binding domain-like"/>
    <property type="match status" value="3"/>
</dbReference>
<feature type="compositionally biased region" description="Polar residues" evidence="11">
    <location>
        <begin position="295"/>
        <end position="315"/>
    </location>
</feature>
<reference evidence="14" key="4">
    <citation type="submission" date="2020-03" db="EMBL/GenBank/DDBJ databases">
        <title>Intra-Species Differences in Population Size shape Life History and Genome Evolution.</title>
        <authorList>
            <person name="Willemsen D."/>
            <person name="Cui R."/>
            <person name="Valenzano D.R."/>
        </authorList>
    </citation>
    <scope>NUCLEOTIDE SEQUENCE</scope>
    <source>
        <strain evidence="14">GRZ</strain>
        <tissue evidence="14">Whole</tissue>
    </source>
</reference>
<dbReference type="Gene3D" id="3.30.200.20">
    <property type="entry name" value="Phosphorylase Kinase, domain 1"/>
    <property type="match status" value="1"/>
</dbReference>
<keyword evidence="3" id="KW-0597">Phosphoprotein</keyword>
<dbReference type="Pfam" id="PF00069">
    <property type="entry name" value="Pkinase"/>
    <property type="match status" value="1"/>
</dbReference>
<dbReference type="GO" id="GO:0005524">
    <property type="term" value="F:ATP binding"/>
    <property type="evidence" value="ECO:0007669"/>
    <property type="project" value="UniProtKB-UniRule"/>
</dbReference>
<dbReference type="Ensembl" id="ENSNFUT00015041248.1">
    <property type="protein sequence ID" value="ENSNFUP00015039518.1"/>
    <property type="gene ID" value="ENSNFUG00015019028.1"/>
</dbReference>
<evidence type="ECO:0000313" key="17">
    <source>
        <dbReference type="Proteomes" id="UP000694548"/>
    </source>
</evidence>
<dbReference type="Proteomes" id="UP000822369">
    <property type="component" value="Chromosome 6"/>
</dbReference>
<dbReference type="PANTHER" id="PTHR11042">
    <property type="entry name" value="EUKARYOTIC TRANSLATION INITIATION FACTOR 2-ALPHA KINASE EIF2-ALPHA KINASE -RELATED"/>
    <property type="match status" value="1"/>
</dbReference>
<gene>
    <name evidence="15" type="primary">EIF2AK2</name>
    <name evidence="16" type="synonym">LOC107375439</name>
    <name evidence="14" type="ORF">G4P62_002644</name>
</gene>
<dbReference type="Gene3D" id="1.10.510.10">
    <property type="entry name" value="Transferase(Phosphotransferase) domain 1"/>
    <property type="match status" value="1"/>
</dbReference>
<proteinExistence type="inferred from homology"/>
<dbReference type="Proteomes" id="UP000694548">
    <property type="component" value="Chromosome sgr03"/>
</dbReference>
<keyword evidence="2" id="KW-0723">Serine/threonine-protein kinase</keyword>
<dbReference type="InterPro" id="IPR008271">
    <property type="entry name" value="Ser/Thr_kinase_AS"/>
</dbReference>
<dbReference type="SMART" id="SM00220">
    <property type="entry name" value="S_TKc"/>
    <property type="match status" value="1"/>
</dbReference>
<reference evidence="16" key="1">
    <citation type="submission" date="2014-08" db="EMBL/GenBank/DDBJ databases">
        <authorList>
            <person name="Senf B."/>
            <person name="Petzold A."/>
            <person name="Downie B.R."/>
            <person name="Koch P."/>
            <person name="Platzer M."/>
        </authorList>
    </citation>
    <scope>NUCLEOTIDE SEQUENCE [LARGE SCALE GENOMIC DNA]</scope>
    <source>
        <strain evidence="16">GRZ</strain>
    </source>
</reference>
<dbReference type="GO" id="GO:0004694">
    <property type="term" value="F:eukaryotic translation initiation factor 2alpha kinase activity"/>
    <property type="evidence" value="ECO:0007669"/>
    <property type="project" value="TreeGrafter"/>
</dbReference>
<protein>
    <recommendedName>
        <fullName evidence="1">non-specific serine/threonine protein kinase</fullName>
        <ecNumber evidence="1">2.7.11.1</ecNumber>
    </recommendedName>
</protein>
<dbReference type="CDD" id="cd19903">
    <property type="entry name" value="DSRM_EIF2AK2_rpt1"/>
    <property type="match status" value="1"/>
</dbReference>
<dbReference type="EMBL" id="HADY01007904">
    <property type="protein sequence ID" value="SBP46389.1"/>
    <property type="molecule type" value="Transcribed_RNA"/>
</dbReference>
<feature type="domain" description="DRBM" evidence="13">
    <location>
        <begin position="207"/>
        <end position="275"/>
    </location>
</feature>
<dbReference type="InterPro" id="IPR017441">
    <property type="entry name" value="Protein_kinase_ATP_BS"/>
</dbReference>
<reference evidence="15" key="3">
    <citation type="submission" date="2016-06" db="EMBL/GenBank/DDBJ databases">
        <title>The genome of a short-lived fish provides insights into sex chromosome evolution and the genetic control of aging.</title>
        <authorList>
            <person name="Reichwald K."/>
            <person name="Felder M."/>
            <person name="Petzold A."/>
            <person name="Koch P."/>
            <person name="Groth M."/>
            <person name="Platzer M."/>
        </authorList>
    </citation>
    <scope>NUCLEOTIDE SEQUENCE</scope>
    <source>
        <tissue evidence="15">Brain</tissue>
    </source>
</reference>
<dbReference type="PROSITE" id="PS00107">
    <property type="entry name" value="PROTEIN_KINASE_ATP"/>
    <property type="match status" value="1"/>
</dbReference>
<dbReference type="GeneID" id="107375439"/>
<feature type="domain" description="Protein kinase" evidence="12">
    <location>
        <begin position="351"/>
        <end position="626"/>
    </location>
</feature>
<evidence type="ECO:0000256" key="9">
    <source>
        <dbReference type="PROSITE-ProRule" id="PRU00266"/>
    </source>
</evidence>
<dbReference type="GO" id="GO:0005634">
    <property type="term" value="C:nucleus"/>
    <property type="evidence" value="ECO:0007669"/>
    <property type="project" value="TreeGrafter"/>
</dbReference>
<keyword evidence="17" id="KW-1185">Reference proteome</keyword>
<comment type="similarity">
    <text evidence="8">Belongs to the protein kinase superfamily. Ser/Thr protein kinase family. GCN2 subfamily.</text>
</comment>
<dbReference type="KEGG" id="nfu:107375439"/>
<feature type="region of interest" description="Disordered" evidence="11">
    <location>
        <begin position="281"/>
        <end position="342"/>
    </location>
</feature>
<evidence type="ECO:0000259" key="12">
    <source>
        <dbReference type="PROSITE" id="PS50011"/>
    </source>
</evidence>
<evidence type="ECO:0000259" key="13">
    <source>
        <dbReference type="PROSITE" id="PS50137"/>
    </source>
</evidence>
<dbReference type="InterPro" id="IPR044452">
    <property type="entry name" value="EIF2AK2_DSRM_1"/>
</dbReference>
<dbReference type="InterPro" id="IPR014720">
    <property type="entry name" value="dsRBD_dom"/>
</dbReference>
<dbReference type="InterPro" id="IPR011009">
    <property type="entry name" value="Kinase-like_dom_sf"/>
</dbReference>
<dbReference type="PANTHER" id="PTHR11042:SF166">
    <property type="entry name" value="EUKARYOTIC TRANSLATION INITIATION FACTOR 2-ALPHA KINASE 3"/>
    <property type="match status" value="1"/>
</dbReference>
<dbReference type="EC" id="2.7.11.1" evidence="1"/>
<dbReference type="FunFam" id="1.10.510.10:FF:000251">
    <property type="entry name" value="eukaryotic translation initiation factor 2-alpha kinase 3"/>
    <property type="match status" value="1"/>
</dbReference>
<dbReference type="EMBL" id="JAAVVJ010000006">
    <property type="protein sequence ID" value="KAF7219697.1"/>
    <property type="molecule type" value="Genomic_DNA"/>
</dbReference>
<dbReference type="AlphaFoldDB" id="A0A1A7ZUD1"/>
<feature type="domain" description="DRBM" evidence="13">
    <location>
        <begin position="129"/>
        <end position="163"/>
    </location>
</feature>
<evidence type="ECO:0000256" key="3">
    <source>
        <dbReference type="ARBA" id="ARBA00022553"/>
    </source>
</evidence>
<dbReference type="GO" id="GO:0003725">
    <property type="term" value="F:double-stranded RNA binding"/>
    <property type="evidence" value="ECO:0007669"/>
    <property type="project" value="InterPro"/>
</dbReference>
<feature type="domain" description="DRBM" evidence="13">
    <location>
        <begin position="5"/>
        <end position="73"/>
    </location>
</feature>
<accession>A0A1A7ZUD1</accession>
<dbReference type="PROSITE" id="PS00108">
    <property type="entry name" value="PROTEIN_KINASE_ST"/>
    <property type="match status" value="1"/>
</dbReference>
<evidence type="ECO:0000256" key="11">
    <source>
        <dbReference type="SAM" id="MobiDB-lite"/>
    </source>
</evidence>
<evidence type="ECO:0000256" key="4">
    <source>
        <dbReference type="ARBA" id="ARBA00022679"/>
    </source>
</evidence>
<dbReference type="InterPro" id="IPR050339">
    <property type="entry name" value="CC_SR_Kinase"/>
</dbReference>
<evidence type="ECO:0000313" key="15">
    <source>
        <dbReference type="EMBL" id="SBP46389.1"/>
    </source>
</evidence>
<reference evidence="16" key="5">
    <citation type="submission" date="2025-05" db="UniProtKB">
        <authorList>
            <consortium name="Ensembl"/>
        </authorList>
    </citation>
    <scope>IDENTIFICATION</scope>
</reference>
<keyword evidence="15" id="KW-0648">Protein biosynthesis</keyword>
<evidence type="ECO:0000256" key="5">
    <source>
        <dbReference type="ARBA" id="ARBA00022741"/>
    </source>
</evidence>
<feature type="binding site" evidence="10">
    <location>
        <position position="380"/>
    </location>
    <ligand>
        <name>ATP</name>
        <dbReference type="ChEBI" id="CHEBI:30616"/>
    </ligand>
</feature>
<keyword evidence="9" id="KW-0694">RNA-binding</keyword>
<keyword evidence="15" id="KW-0396">Initiation factor</keyword>
<dbReference type="Pfam" id="PF00035">
    <property type="entry name" value="dsrm"/>
    <property type="match status" value="2"/>
</dbReference>
<evidence type="ECO:0000256" key="2">
    <source>
        <dbReference type="ARBA" id="ARBA00022527"/>
    </source>
</evidence>
<evidence type="ECO:0000256" key="8">
    <source>
        <dbReference type="ARBA" id="ARBA00037982"/>
    </source>
</evidence>
<keyword evidence="7 10" id="KW-0067">ATP-binding</keyword>
<evidence type="ECO:0000256" key="1">
    <source>
        <dbReference type="ARBA" id="ARBA00012513"/>
    </source>
</evidence>
<dbReference type="OrthoDB" id="341578at2759"/>
<dbReference type="PROSITE" id="PS50011">
    <property type="entry name" value="PROTEIN_KINASE_DOM"/>
    <property type="match status" value="1"/>
</dbReference>
<name>A0A1A7ZUD1_NOTFU</name>
<dbReference type="SMART" id="SM00358">
    <property type="entry name" value="DSRM"/>
    <property type="match status" value="3"/>
</dbReference>
<dbReference type="Bgee" id="ENSNFUG00015019028">
    <property type="expression patterns" value="Expressed in liver and 3 other cell types or tissues"/>
</dbReference>
<dbReference type="OMA" id="WCKFVVG"/>
<evidence type="ECO:0000256" key="6">
    <source>
        <dbReference type="ARBA" id="ARBA00022777"/>
    </source>
</evidence>
<dbReference type="Gene3D" id="3.30.160.20">
    <property type="match status" value="3"/>
</dbReference>
<evidence type="ECO:0000256" key="7">
    <source>
        <dbReference type="ARBA" id="ARBA00022840"/>
    </source>
</evidence>
<dbReference type="GO" id="GO:0005737">
    <property type="term" value="C:cytoplasm"/>
    <property type="evidence" value="ECO:0007669"/>
    <property type="project" value="TreeGrafter"/>
</dbReference>
<keyword evidence="5 10" id="KW-0547">Nucleotide-binding</keyword>
<sequence>MEPYNAVAKLHEYAQKNRLLLNYEVLGVEGPDHIKKFTQRVVLDGKKYPCGEGKSKKDAKQNAAHNALKCLCEDGHLDSAENLAESVGQTDINYICWLNQYGQRNGVTVTPVETTKLGATNAILLPRWCKFVVGETEYPEVSGKTKREAKEEAAKRVYDIINCNGTAETSNATSRPNEKFPKSISDVCENTGSLSLDPADNSFTKTNFIGMIYHYCQKKNCRPSFIEVERRGPSHDPCFSYKLVIDKKEYPVVEGKSVKEAKQNAAKSAWSVLQEQSDYDSKVSVSSSEGDAGISSPTQSTQKDSSELSQNTSDSVIFADSVKPPSKQDVKSKATEPAACTPAEPRFKSDFEVTGPLGRGGFGRVYTVKEKLLGKNYAVKIVRSTKKALREVIALSDLLHTNIVRYYNCWEEDSRYQDEDFSVSSSDSKSSSCQQYLYIKMELCKQETLRDWIQEKNINDLKGPQRRAEGLPIAQQIVSGVECIHSNNLIHRDLKPANIMFGSDGTVKIGDFGLATTDTDENDENLLEKTKGTGTRSYMAPEQKTGKKYDRKVDMFAFGLIFFELLWKLSSGHERVKIWDGVRQKKFPSQFFLTFPQEDLIIKLLLCEDPEKRPEATALKSELEKLNASERLNRESRTV</sequence>
<dbReference type="PROSITE" id="PS50137">
    <property type="entry name" value="DS_RBD"/>
    <property type="match status" value="3"/>
</dbReference>
<reference evidence="15" key="2">
    <citation type="submission" date="2016-05" db="EMBL/GenBank/DDBJ databases">
        <authorList>
            <person name="Lavstsen T."/>
            <person name="Jespersen J.S."/>
        </authorList>
    </citation>
    <scope>NUCLEOTIDE SEQUENCE</scope>
    <source>
        <tissue evidence="15">Brain</tissue>
    </source>
</reference>
<keyword evidence="6 15" id="KW-0418">Kinase</keyword>